<keyword evidence="2" id="KW-0808">Transferase</keyword>
<dbReference type="Gene3D" id="3.40.630.30">
    <property type="match status" value="1"/>
</dbReference>
<dbReference type="PANTHER" id="PTHR43415:SF5">
    <property type="entry name" value="ACETYLTRANSFERASE"/>
    <property type="match status" value="1"/>
</dbReference>
<dbReference type="Proteomes" id="UP000031366">
    <property type="component" value="Unassembled WGS sequence"/>
</dbReference>
<sequence length="182" mass="21728">MLIPNLLKGDRVKLSPLKKEDVDKITMWYEDVDFLRNYDGKIAYPETKESIEKWYEETINSKENFCFSIITLEEKNMIGFLVLSSIMWNNGSSWISICIGDEENRKKGYGSEALKLLIDYSFRELNLHRLQLTVFSYNTSAIKTYEKLGFKKEGIYREAIYRDNNRYDMYLYGLLKKEWRMK</sequence>
<dbReference type="RefSeq" id="WP_039634080.1">
    <property type="nucleotide sequence ID" value="NZ_AYSO01000017.1"/>
</dbReference>
<dbReference type="GO" id="GO:0016747">
    <property type="term" value="F:acyltransferase activity, transferring groups other than amino-acyl groups"/>
    <property type="evidence" value="ECO:0007669"/>
    <property type="project" value="InterPro"/>
</dbReference>
<reference evidence="2 3" key="1">
    <citation type="journal article" date="2015" name="Infect. Genet. Evol.">
        <title>Genomic sequences of six botulinum neurotoxin-producing strains representing three clostridial species illustrate the mobility and diversity of botulinum neurotoxin genes.</title>
        <authorList>
            <person name="Smith T.J."/>
            <person name="Hill K.K."/>
            <person name="Xie G."/>
            <person name="Foley B.T."/>
            <person name="Williamson C.H."/>
            <person name="Foster J.T."/>
            <person name="Johnson S.L."/>
            <person name="Chertkov O."/>
            <person name="Teshima H."/>
            <person name="Gibbons H.S."/>
            <person name="Johnsky L.A."/>
            <person name="Karavis M.A."/>
            <person name="Smith L.A."/>
        </authorList>
    </citation>
    <scope>NUCLEOTIDE SEQUENCE [LARGE SCALE GENOMIC DNA]</scope>
    <source>
        <strain evidence="2 3">CDC 2741</strain>
    </source>
</reference>
<dbReference type="STRING" id="29341.RSJ17_15220"/>
<dbReference type="SUPFAM" id="SSF55729">
    <property type="entry name" value="Acyl-CoA N-acyltransferases (Nat)"/>
    <property type="match status" value="1"/>
</dbReference>
<dbReference type="OrthoDB" id="9795206at2"/>
<dbReference type="EMBL" id="AYSO01000017">
    <property type="protein sequence ID" value="KIE46222.1"/>
    <property type="molecule type" value="Genomic_DNA"/>
</dbReference>
<evidence type="ECO:0000259" key="1">
    <source>
        <dbReference type="PROSITE" id="PS51186"/>
    </source>
</evidence>
<dbReference type="Pfam" id="PF13420">
    <property type="entry name" value="Acetyltransf_4"/>
    <property type="match status" value="1"/>
</dbReference>
<keyword evidence="3" id="KW-1185">Reference proteome</keyword>
<dbReference type="CDD" id="cd04301">
    <property type="entry name" value="NAT_SF"/>
    <property type="match status" value="1"/>
</dbReference>
<dbReference type="InterPro" id="IPR000182">
    <property type="entry name" value="GNAT_dom"/>
</dbReference>
<protein>
    <submittedName>
        <fullName evidence="2">Acetyltransferase domain protein</fullName>
    </submittedName>
</protein>
<dbReference type="AlphaFoldDB" id="A0A0C1QYT5"/>
<feature type="domain" description="N-acetyltransferase" evidence="1">
    <location>
        <begin position="20"/>
        <end position="174"/>
    </location>
</feature>
<accession>A0A0C1QYT5</accession>
<dbReference type="PROSITE" id="PS51186">
    <property type="entry name" value="GNAT"/>
    <property type="match status" value="1"/>
</dbReference>
<proteinExistence type="predicted"/>
<comment type="caution">
    <text evidence="2">The sequence shown here is derived from an EMBL/GenBank/DDBJ whole genome shotgun (WGS) entry which is preliminary data.</text>
</comment>
<gene>
    <name evidence="2" type="ORF">U732_2062</name>
</gene>
<dbReference type="InterPro" id="IPR016181">
    <property type="entry name" value="Acyl_CoA_acyltransferase"/>
</dbReference>
<evidence type="ECO:0000313" key="2">
    <source>
        <dbReference type="EMBL" id="KIE46222.1"/>
    </source>
</evidence>
<dbReference type="PANTHER" id="PTHR43415">
    <property type="entry name" value="SPERMIDINE N(1)-ACETYLTRANSFERASE"/>
    <property type="match status" value="1"/>
</dbReference>
<evidence type="ECO:0000313" key="3">
    <source>
        <dbReference type="Proteomes" id="UP000031366"/>
    </source>
</evidence>
<name>A0A0C1QYT5_9CLOT</name>
<organism evidence="2 3">
    <name type="scientific">Clostridium argentinense CDC 2741</name>
    <dbReference type="NCBI Taxonomy" id="1418104"/>
    <lineage>
        <taxon>Bacteria</taxon>
        <taxon>Bacillati</taxon>
        <taxon>Bacillota</taxon>
        <taxon>Clostridia</taxon>
        <taxon>Eubacteriales</taxon>
        <taxon>Clostridiaceae</taxon>
        <taxon>Clostridium</taxon>
    </lineage>
</organism>